<dbReference type="InterPro" id="IPR004358">
    <property type="entry name" value="Sig_transdc_His_kin-like_C"/>
</dbReference>
<dbReference type="InterPro" id="IPR010559">
    <property type="entry name" value="Sig_transdc_His_kin_internal"/>
</dbReference>
<keyword evidence="11 15" id="KW-1133">Transmembrane helix</keyword>
<name>A0A3A9K3G1_9BACI</name>
<dbReference type="InterPro" id="IPR036890">
    <property type="entry name" value="HATPase_C_sf"/>
</dbReference>
<dbReference type="SMART" id="SM00304">
    <property type="entry name" value="HAMP"/>
    <property type="match status" value="1"/>
</dbReference>
<dbReference type="PROSITE" id="PS50109">
    <property type="entry name" value="HIS_KIN"/>
    <property type="match status" value="1"/>
</dbReference>
<dbReference type="Gene3D" id="3.30.565.10">
    <property type="entry name" value="Histidine kinase-like ATPase, C-terminal domain"/>
    <property type="match status" value="1"/>
</dbReference>
<keyword evidence="7 15" id="KW-0812">Transmembrane</keyword>
<accession>A0A3A9K3G1</accession>
<dbReference type="GO" id="GO:0005524">
    <property type="term" value="F:ATP binding"/>
    <property type="evidence" value="ECO:0007669"/>
    <property type="project" value="UniProtKB-KW"/>
</dbReference>
<dbReference type="EC" id="2.7.13.3" evidence="3"/>
<evidence type="ECO:0000256" key="8">
    <source>
        <dbReference type="ARBA" id="ARBA00022741"/>
    </source>
</evidence>
<feature type="transmembrane region" description="Helical" evidence="15">
    <location>
        <begin position="9"/>
        <end position="28"/>
    </location>
</feature>
<dbReference type="PROSITE" id="PS50885">
    <property type="entry name" value="HAMP"/>
    <property type="match status" value="1"/>
</dbReference>
<organism evidence="18 19">
    <name type="scientific">Salipaludibacillus neizhouensis</name>
    <dbReference type="NCBI Taxonomy" id="885475"/>
    <lineage>
        <taxon>Bacteria</taxon>
        <taxon>Bacillati</taxon>
        <taxon>Bacillota</taxon>
        <taxon>Bacilli</taxon>
        <taxon>Bacillales</taxon>
        <taxon>Bacillaceae</taxon>
    </lineage>
</organism>
<dbReference type="RefSeq" id="WP_110935535.1">
    <property type="nucleotide sequence ID" value="NZ_KZ614146.1"/>
</dbReference>
<sequence>MIHIRTKMFIYFMAIILIMIVGTIFLQINSQKTIHRYTESFESFLILNEISQLTIQTYDTLNLYLTERDPEYLAKYEVYRDELKRYQDKLTGKLESESNSLIIQNHENMIGSFLEECELTILAFEAGQVDFYSYHINESLKISQYIHENTLSLVNSDLTEYQLFFNKMTERDQAYFWMVVYALLTIFFLSLFLTDWFSRGVTKPVSKLSKAAIEISKGNFDIEDVTINTKDEMEVLANAFNQMRNNIQNLVEEIKQKSELDKLLKELELKTLQSQINPHFLFNTLNTISRTAYIEDAEKTVELIESISTLLRYNLGNLEKPVLLKDEVNIVKEYLFIQETRFGDRVTFVLEIDETCLDIKIPSLTLQPIVENAFIHGIESVEEAAEIKLIIRKDMTNIIVEIRDNGCGMAEETIERILNESEHSKEIKEIVAQKKKGHSTGLGLANVIKRLRLFFQKDDLFSIYSKVGEGTSVYLKLPNKRGELYESNDRR</sequence>
<dbReference type="PANTHER" id="PTHR34220:SF11">
    <property type="entry name" value="SENSOR PROTEIN KINASE HPTS"/>
    <property type="match status" value="1"/>
</dbReference>
<dbReference type="PRINTS" id="PR00344">
    <property type="entry name" value="BCTRLSENSOR"/>
</dbReference>
<feature type="transmembrane region" description="Helical" evidence="15">
    <location>
        <begin position="174"/>
        <end position="193"/>
    </location>
</feature>
<evidence type="ECO:0000259" key="17">
    <source>
        <dbReference type="PROSITE" id="PS50885"/>
    </source>
</evidence>
<feature type="domain" description="HAMP" evidence="17">
    <location>
        <begin position="199"/>
        <end position="252"/>
    </location>
</feature>
<gene>
    <name evidence="18" type="ORF">CR203_20915</name>
</gene>
<keyword evidence="9 18" id="KW-0418">Kinase</keyword>
<evidence type="ECO:0000256" key="9">
    <source>
        <dbReference type="ARBA" id="ARBA00022777"/>
    </source>
</evidence>
<evidence type="ECO:0000256" key="15">
    <source>
        <dbReference type="SAM" id="Phobius"/>
    </source>
</evidence>
<dbReference type="Proteomes" id="UP000281498">
    <property type="component" value="Unassembled WGS sequence"/>
</dbReference>
<comment type="caution">
    <text evidence="18">The sequence shown here is derived from an EMBL/GenBank/DDBJ whole genome shotgun (WGS) entry which is preliminary data.</text>
</comment>
<comment type="catalytic activity">
    <reaction evidence="1">
        <text>ATP + protein L-histidine = ADP + protein N-phospho-L-histidine.</text>
        <dbReference type="EC" id="2.7.13.3"/>
    </reaction>
</comment>
<keyword evidence="13 15" id="KW-0472">Membrane</keyword>
<dbReference type="Pfam" id="PF00672">
    <property type="entry name" value="HAMP"/>
    <property type="match status" value="1"/>
</dbReference>
<evidence type="ECO:0000256" key="11">
    <source>
        <dbReference type="ARBA" id="ARBA00022989"/>
    </source>
</evidence>
<dbReference type="Pfam" id="PF02518">
    <property type="entry name" value="HATPase_c"/>
    <property type="match status" value="1"/>
</dbReference>
<evidence type="ECO:0000313" key="18">
    <source>
        <dbReference type="EMBL" id="RKL65410.1"/>
    </source>
</evidence>
<dbReference type="AlphaFoldDB" id="A0A3A9K3G1"/>
<keyword evidence="8" id="KW-0547">Nucleotide-binding</keyword>
<keyword evidence="6" id="KW-0808">Transferase</keyword>
<feature type="coiled-coil region" evidence="14">
    <location>
        <begin position="233"/>
        <end position="270"/>
    </location>
</feature>
<dbReference type="OrthoDB" id="9776552at2"/>
<evidence type="ECO:0000256" key="3">
    <source>
        <dbReference type="ARBA" id="ARBA00012438"/>
    </source>
</evidence>
<evidence type="ECO:0000313" key="19">
    <source>
        <dbReference type="Proteomes" id="UP000281498"/>
    </source>
</evidence>
<keyword evidence="19" id="KW-1185">Reference proteome</keyword>
<evidence type="ECO:0000256" key="4">
    <source>
        <dbReference type="ARBA" id="ARBA00022475"/>
    </source>
</evidence>
<keyword evidence="14" id="KW-0175">Coiled coil</keyword>
<evidence type="ECO:0000256" key="10">
    <source>
        <dbReference type="ARBA" id="ARBA00022840"/>
    </source>
</evidence>
<protein>
    <recommendedName>
        <fullName evidence="3">histidine kinase</fullName>
        <ecNumber evidence="3">2.7.13.3</ecNumber>
    </recommendedName>
</protein>
<dbReference type="InterPro" id="IPR003660">
    <property type="entry name" value="HAMP_dom"/>
</dbReference>
<evidence type="ECO:0000256" key="13">
    <source>
        <dbReference type="ARBA" id="ARBA00023136"/>
    </source>
</evidence>
<dbReference type="InterPro" id="IPR003594">
    <property type="entry name" value="HATPase_dom"/>
</dbReference>
<proteinExistence type="predicted"/>
<evidence type="ECO:0000259" key="16">
    <source>
        <dbReference type="PROSITE" id="PS50109"/>
    </source>
</evidence>
<dbReference type="InterPro" id="IPR005467">
    <property type="entry name" value="His_kinase_dom"/>
</dbReference>
<dbReference type="Gene3D" id="6.10.340.10">
    <property type="match status" value="1"/>
</dbReference>
<dbReference type="GO" id="GO:0005886">
    <property type="term" value="C:plasma membrane"/>
    <property type="evidence" value="ECO:0007669"/>
    <property type="project" value="UniProtKB-SubCell"/>
</dbReference>
<dbReference type="CDD" id="cd06225">
    <property type="entry name" value="HAMP"/>
    <property type="match status" value="1"/>
</dbReference>
<dbReference type="SUPFAM" id="SSF55874">
    <property type="entry name" value="ATPase domain of HSP90 chaperone/DNA topoisomerase II/histidine kinase"/>
    <property type="match status" value="1"/>
</dbReference>
<dbReference type="Pfam" id="PF06580">
    <property type="entry name" value="His_kinase"/>
    <property type="match status" value="1"/>
</dbReference>
<dbReference type="PANTHER" id="PTHR34220">
    <property type="entry name" value="SENSOR HISTIDINE KINASE YPDA"/>
    <property type="match status" value="1"/>
</dbReference>
<dbReference type="InterPro" id="IPR050640">
    <property type="entry name" value="Bact_2-comp_sensor_kinase"/>
</dbReference>
<reference evidence="18 19" key="1">
    <citation type="submission" date="2017-10" db="EMBL/GenBank/DDBJ databases">
        <title>Bacillus sp. nov., a halophilic bacterium isolated from a Keqin Lake.</title>
        <authorList>
            <person name="Wang H."/>
        </authorList>
    </citation>
    <scope>NUCLEOTIDE SEQUENCE [LARGE SCALE GENOMIC DNA]</scope>
    <source>
        <strain evidence="18 19">KCTC 13187</strain>
    </source>
</reference>
<evidence type="ECO:0000256" key="12">
    <source>
        <dbReference type="ARBA" id="ARBA00023012"/>
    </source>
</evidence>
<dbReference type="EMBL" id="PDOE01000017">
    <property type="protein sequence ID" value="RKL65410.1"/>
    <property type="molecule type" value="Genomic_DNA"/>
</dbReference>
<evidence type="ECO:0000256" key="2">
    <source>
        <dbReference type="ARBA" id="ARBA00004651"/>
    </source>
</evidence>
<dbReference type="GO" id="GO:0000155">
    <property type="term" value="F:phosphorelay sensor kinase activity"/>
    <property type="evidence" value="ECO:0007669"/>
    <property type="project" value="InterPro"/>
</dbReference>
<evidence type="ECO:0000256" key="6">
    <source>
        <dbReference type="ARBA" id="ARBA00022679"/>
    </source>
</evidence>
<dbReference type="SMART" id="SM00387">
    <property type="entry name" value="HATPase_c"/>
    <property type="match status" value="1"/>
</dbReference>
<evidence type="ECO:0000256" key="14">
    <source>
        <dbReference type="SAM" id="Coils"/>
    </source>
</evidence>
<evidence type="ECO:0000256" key="5">
    <source>
        <dbReference type="ARBA" id="ARBA00022553"/>
    </source>
</evidence>
<keyword evidence="10" id="KW-0067">ATP-binding</keyword>
<evidence type="ECO:0000256" key="1">
    <source>
        <dbReference type="ARBA" id="ARBA00000085"/>
    </source>
</evidence>
<feature type="domain" description="Histidine kinase" evidence="16">
    <location>
        <begin position="276"/>
        <end position="481"/>
    </location>
</feature>
<keyword evidence="5" id="KW-0597">Phosphoprotein</keyword>
<keyword evidence="12" id="KW-0902">Two-component regulatory system</keyword>
<dbReference type="SUPFAM" id="SSF158472">
    <property type="entry name" value="HAMP domain-like"/>
    <property type="match status" value="1"/>
</dbReference>
<evidence type="ECO:0000256" key="7">
    <source>
        <dbReference type="ARBA" id="ARBA00022692"/>
    </source>
</evidence>
<comment type="subcellular location">
    <subcellularLocation>
        <location evidence="2">Cell membrane</location>
        <topology evidence="2">Multi-pass membrane protein</topology>
    </subcellularLocation>
</comment>
<keyword evidence="4" id="KW-1003">Cell membrane</keyword>